<dbReference type="OrthoDB" id="2803656at2759"/>
<keyword evidence="1" id="KW-0175">Coiled coil</keyword>
<feature type="coiled-coil region" evidence="1">
    <location>
        <begin position="13"/>
        <end position="40"/>
    </location>
</feature>
<organism evidence="2 3">
    <name type="scientific">Coprinopsis marcescibilis</name>
    <name type="common">Agaric fungus</name>
    <name type="synonym">Psathyrella marcescibilis</name>
    <dbReference type="NCBI Taxonomy" id="230819"/>
    <lineage>
        <taxon>Eukaryota</taxon>
        <taxon>Fungi</taxon>
        <taxon>Dikarya</taxon>
        <taxon>Basidiomycota</taxon>
        <taxon>Agaricomycotina</taxon>
        <taxon>Agaricomycetes</taxon>
        <taxon>Agaricomycetidae</taxon>
        <taxon>Agaricales</taxon>
        <taxon>Agaricineae</taxon>
        <taxon>Psathyrellaceae</taxon>
        <taxon>Coprinopsis</taxon>
    </lineage>
</organism>
<dbReference type="EMBL" id="ML210566">
    <property type="protein sequence ID" value="TFK17113.1"/>
    <property type="molecule type" value="Genomic_DNA"/>
</dbReference>
<keyword evidence="3" id="KW-1185">Reference proteome</keyword>
<dbReference type="AlphaFoldDB" id="A0A5C3KBU1"/>
<name>A0A5C3KBU1_COPMA</name>
<dbReference type="STRING" id="230819.A0A5C3KBU1"/>
<sequence length="197" mass="21732">MASTLEACFSSSEESALKLISEKEKQVEAAEGESQEQRTRVDAERAIEFYEELESDKFSKIAPAIMQSFHSHGDECARVETQALELALQGPADPNEDDPLQVYYDMLDNLDKLYKEARDLESKIVDFTSAFKGGATQTGPAEDTDIPSARSRILDVVTACLPVISARKSNLSMAQELIDSAQENCSITLRMESLGIE</sequence>
<protein>
    <submittedName>
        <fullName evidence="2">Uncharacterized protein</fullName>
    </submittedName>
</protein>
<dbReference type="Proteomes" id="UP000307440">
    <property type="component" value="Unassembled WGS sequence"/>
</dbReference>
<evidence type="ECO:0000256" key="1">
    <source>
        <dbReference type="SAM" id="Coils"/>
    </source>
</evidence>
<accession>A0A5C3KBU1</accession>
<evidence type="ECO:0000313" key="2">
    <source>
        <dbReference type="EMBL" id="TFK17113.1"/>
    </source>
</evidence>
<proteinExistence type="predicted"/>
<gene>
    <name evidence="2" type="ORF">FA15DRAFT_361973</name>
</gene>
<evidence type="ECO:0000313" key="3">
    <source>
        <dbReference type="Proteomes" id="UP000307440"/>
    </source>
</evidence>
<reference evidence="2 3" key="1">
    <citation type="journal article" date="2019" name="Nat. Ecol. Evol.">
        <title>Megaphylogeny resolves global patterns of mushroom evolution.</title>
        <authorList>
            <person name="Varga T."/>
            <person name="Krizsan K."/>
            <person name="Foldi C."/>
            <person name="Dima B."/>
            <person name="Sanchez-Garcia M."/>
            <person name="Sanchez-Ramirez S."/>
            <person name="Szollosi G.J."/>
            <person name="Szarkandi J.G."/>
            <person name="Papp V."/>
            <person name="Albert L."/>
            <person name="Andreopoulos W."/>
            <person name="Angelini C."/>
            <person name="Antonin V."/>
            <person name="Barry K.W."/>
            <person name="Bougher N.L."/>
            <person name="Buchanan P."/>
            <person name="Buyck B."/>
            <person name="Bense V."/>
            <person name="Catcheside P."/>
            <person name="Chovatia M."/>
            <person name="Cooper J."/>
            <person name="Damon W."/>
            <person name="Desjardin D."/>
            <person name="Finy P."/>
            <person name="Geml J."/>
            <person name="Haridas S."/>
            <person name="Hughes K."/>
            <person name="Justo A."/>
            <person name="Karasinski D."/>
            <person name="Kautmanova I."/>
            <person name="Kiss B."/>
            <person name="Kocsube S."/>
            <person name="Kotiranta H."/>
            <person name="LaButti K.M."/>
            <person name="Lechner B.E."/>
            <person name="Liimatainen K."/>
            <person name="Lipzen A."/>
            <person name="Lukacs Z."/>
            <person name="Mihaltcheva S."/>
            <person name="Morgado L.N."/>
            <person name="Niskanen T."/>
            <person name="Noordeloos M.E."/>
            <person name="Ohm R.A."/>
            <person name="Ortiz-Santana B."/>
            <person name="Ovrebo C."/>
            <person name="Racz N."/>
            <person name="Riley R."/>
            <person name="Savchenko A."/>
            <person name="Shiryaev A."/>
            <person name="Soop K."/>
            <person name="Spirin V."/>
            <person name="Szebenyi C."/>
            <person name="Tomsovsky M."/>
            <person name="Tulloss R.E."/>
            <person name="Uehling J."/>
            <person name="Grigoriev I.V."/>
            <person name="Vagvolgyi C."/>
            <person name="Papp T."/>
            <person name="Martin F.M."/>
            <person name="Miettinen O."/>
            <person name="Hibbett D.S."/>
            <person name="Nagy L.G."/>
        </authorList>
    </citation>
    <scope>NUCLEOTIDE SEQUENCE [LARGE SCALE GENOMIC DNA]</scope>
    <source>
        <strain evidence="2 3">CBS 121175</strain>
    </source>
</reference>